<organism evidence="8 9">
    <name type="scientific">Brachybacterium ginsengisoli</name>
    <dbReference type="NCBI Taxonomy" id="1331682"/>
    <lineage>
        <taxon>Bacteria</taxon>
        <taxon>Bacillati</taxon>
        <taxon>Actinomycetota</taxon>
        <taxon>Actinomycetes</taxon>
        <taxon>Micrococcales</taxon>
        <taxon>Dermabacteraceae</taxon>
        <taxon>Brachybacterium</taxon>
    </lineage>
</organism>
<dbReference type="PROSITE" id="PS51257">
    <property type="entry name" value="PROKAR_LIPOPROTEIN"/>
    <property type="match status" value="1"/>
</dbReference>
<evidence type="ECO:0000256" key="1">
    <source>
        <dbReference type="ARBA" id="ARBA00004442"/>
    </source>
</evidence>
<dbReference type="Gene3D" id="3.30.1330.60">
    <property type="entry name" value="OmpA-like domain"/>
    <property type="match status" value="1"/>
</dbReference>
<keyword evidence="9" id="KW-1185">Reference proteome</keyword>
<protein>
    <recommendedName>
        <fullName evidence="7">OmpA-like domain-containing protein</fullName>
    </recommendedName>
</protein>
<dbReference type="InterPro" id="IPR036737">
    <property type="entry name" value="OmpA-like_sf"/>
</dbReference>
<dbReference type="PROSITE" id="PS51123">
    <property type="entry name" value="OMPA_2"/>
    <property type="match status" value="1"/>
</dbReference>
<dbReference type="EMBL" id="CP023564">
    <property type="protein sequence ID" value="ATG53745.1"/>
    <property type="molecule type" value="Genomic_DNA"/>
</dbReference>
<evidence type="ECO:0000256" key="5">
    <source>
        <dbReference type="SAM" id="MobiDB-lite"/>
    </source>
</evidence>
<dbReference type="Pfam" id="PF00691">
    <property type="entry name" value="OmpA"/>
    <property type="match status" value="1"/>
</dbReference>
<evidence type="ECO:0000313" key="8">
    <source>
        <dbReference type="EMBL" id="ATG53745.1"/>
    </source>
</evidence>
<evidence type="ECO:0000256" key="3">
    <source>
        <dbReference type="ARBA" id="ARBA00023237"/>
    </source>
</evidence>
<feature type="region of interest" description="Disordered" evidence="5">
    <location>
        <begin position="24"/>
        <end position="54"/>
    </location>
</feature>
<dbReference type="InterPro" id="IPR006664">
    <property type="entry name" value="OMP_bac"/>
</dbReference>
<dbReference type="PANTHER" id="PTHR30329:SF21">
    <property type="entry name" value="LIPOPROTEIN YIAD-RELATED"/>
    <property type="match status" value="1"/>
</dbReference>
<dbReference type="CDD" id="cd07185">
    <property type="entry name" value="OmpA_C-like"/>
    <property type="match status" value="1"/>
</dbReference>
<dbReference type="GO" id="GO:0009279">
    <property type="term" value="C:cell outer membrane"/>
    <property type="evidence" value="ECO:0007669"/>
    <property type="project" value="UniProtKB-SubCell"/>
</dbReference>
<dbReference type="KEGG" id="bgg:CFK41_02350"/>
<evidence type="ECO:0000259" key="7">
    <source>
        <dbReference type="PROSITE" id="PS51123"/>
    </source>
</evidence>
<evidence type="ECO:0000313" key="9">
    <source>
        <dbReference type="Proteomes" id="UP000217889"/>
    </source>
</evidence>
<evidence type="ECO:0000256" key="4">
    <source>
        <dbReference type="PROSITE-ProRule" id="PRU00473"/>
    </source>
</evidence>
<dbReference type="PANTHER" id="PTHR30329">
    <property type="entry name" value="STATOR ELEMENT OF FLAGELLAR MOTOR COMPLEX"/>
    <property type="match status" value="1"/>
</dbReference>
<keyword evidence="3" id="KW-0998">Cell outer membrane</keyword>
<dbReference type="InterPro" id="IPR006665">
    <property type="entry name" value="OmpA-like"/>
</dbReference>
<feature type="domain" description="OmpA-like" evidence="7">
    <location>
        <begin position="241"/>
        <end position="359"/>
    </location>
</feature>
<feature type="signal peptide" evidence="6">
    <location>
        <begin position="1"/>
        <end position="23"/>
    </location>
</feature>
<proteinExistence type="predicted"/>
<keyword evidence="6" id="KW-0732">Signal</keyword>
<keyword evidence="2 4" id="KW-0472">Membrane</keyword>
<dbReference type="Proteomes" id="UP000217889">
    <property type="component" value="Chromosome"/>
</dbReference>
<dbReference type="OrthoDB" id="5186344at2"/>
<evidence type="ECO:0000256" key="6">
    <source>
        <dbReference type="SAM" id="SignalP"/>
    </source>
</evidence>
<name>A0A291GU52_9MICO</name>
<dbReference type="AlphaFoldDB" id="A0A291GU52"/>
<dbReference type="PRINTS" id="PR01021">
    <property type="entry name" value="OMPADOMAIN"/>
</dbReference>
<accession>A0A291GU52</accession>
<dbReference type="InterPro" id="IPR050330">
    <property type="entry name" value="Bact_OuterMem_StrucFunc"/>
</dbReference>
<reference evidence="8 9" key="1">
    <citation type="journal article" date="2014" name="Int. J. Syst. Evol. Microbiol.">
        <title>Brachybacterium ginsengisoli sp. nov., isolated from soil of a ginseng field.</title>
        <authorList>
            <person name="Hoang V.A."/>
            <person name="Kim Y.J."/>
            <person name="Nguyen N.L."/>
            <person name="Yang D.C."/>
        </authorList>
    </citation>
    <scope>NUCLEOTIDE SEQUENCE [LARGE SCALE GENOMIC DNA]</scope>
    <source>
        <strain evidence="8 9">DCY80</strain>
    </source>
</reference>
<dbReference type="RefSeq" id="WP_096798224.1">
    <property type="nucleotide sequence ID" value="NZ_CP023564.1"/>
</dbReference>
<dbReference type="SUPFAM" id="SSF103088">
    <property type="entry name" value="OmpA-like"/>
    <property type="match status" value="1"/>
</dbReference>
<comment type="subcellular location">
    <subcellularLocation>
        <location evidence="1">Cell outer membrane</location>
    </subcellularLocation>
</comment>
<gene>
    <name evidence="8" type="ORF">CFK41_02350</name>
</gene>
<sequence length="543" mass="56504">MDAVSRRQTLAMLGLGAALPMLAACQPDGDSGPGQSSTPEESEDASSPGDPEGVVASRTVVTEGGSIEVAILPVVRADNRCVLTLDLVATSLPEGGDAVPARRFSGDATLAGRPVVMEDWAAVRLVDPEGARIRLPASAQNGSLASRASVAFQEVPETGARLQLVYAAPETGIEQLGLLLPGWYVPGIPVIDGEVPQVPPPPDAEPLEAAEMLGMAEVIPVLPLEGYTRQLDGGVGVIESVEKVEIQLAGDVLFDSSSAELRPEAGEILDAAAANIAGYEEGAVDIVGHTDDVGPSAENLSLSQARAESVARALSTRIDPSLYALKKHGLGESSPVAPNTSDANRQLNRRVTLTLTSQKIQQTEVDASGDVPPFDDGILGDGTEADAREGFEREDGGVSYRITAPSMLRVDGLLVLTVTAQRSGGPADAAQTQPVDLGAGVYSYRGENTGYSSTFAGFAPRLLLGSTAIYPLDYLLGDSAIEGSTEWRNATDTATSDRAADGDILQFTALYRDQPGVASLIVEQPSVLGTVPFRLNDVVVEDA</sequence>
<feature type="chain" id="PRO_5012493909" description="OmpA-like domain-containing protein" evidence="6">
    <location>
        <begin position="24"/>
        <end position="543"/>
    </location>
</feature>
<evidence type="ECO:0000256" key="2">
    <source>
        <dbReference type="ARBA" id="ARBA00023136"/>
    </source>
</evidence>